<dbReference type="InterPro" id="IPR029382">
    <property type="entry name" value="NCU-G1"/>
</dbReference>
<dbReference type="AlphaFoldDB" id="A0A8T1N3G4"/>
<evidence type="ECO:0000256" key="2">
    <source>
        <dbReference type="SAM" id="Phobius"/>
    </source>
</evidence>
<accession>A0A8T1N3G4</accession>
<reference evidence="3 4" key="1">
    <citation type="journal article" date="2018" name="Biotechnol. Adv.">
        <title>Improved genomic resources and new bioinformatic workflow for the carcinogenic parasite Clonorchis sinensis: Biotechnological implications.</title>
        <authorList>
            <person name="Wang D."/>
            <person name="Korhonen P.K."/>
            <person name="Gasser R.B."/>
            <person name="Young N.D."/>
        </authorList>
    </citation>
    <scope>NUCLEOTIDE SEQUENCE [LARGE SCALE GENOMIC DNA]</scope>
    <source>
        <strain evidence="3">Cs-k2</strain>
    </source>
</reference>
<comment type="caution">
    <text evidence="3">The sequence shown here is derived from an EMBL/GenBank/DDBJ whole genome shotgun (WGS) entry which is preliminary data.</text>
</comment>
<evidence type="ECO:0000313" key="4">
    <source>
        <dbReference type="Proteomes" id="UP000286415"/>
    </source>
</evidence>
<protein>
    <submittedName>
        <fullName evidence="3">Uncharacterized protein</fullName>
    </submittedName>
</protein>
<proteinExistence type="predicted"/>
<keyword evidence="2" id="KW-0812">Transmembrane</keyword>
<dbReference type="Pfam" id="PF15065">
    <property type="entry name" value="NCU-G1"/>
    <property type="match status" value="1"/>
</dbReference>
<organism evidence="3 4">
    <name type="scientific">Clonorchis sinensis</name>
    <name type="common">Chinese liver fluke</name>
    <dbReference type="NCBI Taxonomy" id="79923"/>
    <lineage>
        <taxon>Eukaryota</taxon>
        <taxon>Metazoa</taxon>
        <taxon>Spiralia</taxon>
        <taxon>Lophotrochozoa</taxon>
        <taxon>Platyhelminthes</taxon>
        <taxon>Trematoda</taxon>
        <taxon>Digenea</taxon>
        <taxon>Opisthorchiida</taxon>
        <taxon>Opisthorchiata</taxon>
        <taxon>Opisthorchiidae</taxon>
        <taxon>Clonorchis</taxon>
    </lineage>
</organism>
<keyword evidence="4" id="KW-1185">Reference proteome</keyword>
<reference evidence="3 4" key="2">
    <citation type="journal article" date="2021" name="Genomics">
        <title>High-quality reference genome for Clonorchis sinensis.</title>
        <authorList>
            <person name="Young N.D."/>
            <person name="Stroehlein A.J."/>
            <person name="Kinkar L."/>
            <person name="Wang T."/>
            <person name="Sohn W.M."/>
            <person name="Chang B.C.H."/>
            <person name="Kaur P."/>
            <person name="Weisz D."/>
            <person name="Dudchenko O."/>
            <person name="Aiden E.L."/>
            <person name="Korhonen P.K."/>
            <person name="Gasser R.B."/>
        </authorList>
    </citation>
    <scope>NUCLEOTIDE SEQUENCE [LARGE SCALE GENOMIC DNA]</scope>
    <source>
        <strain evidence="3">Cs-k2</strain>
    </source>
</reference>
<feature type="compositionally biased region" description="Polar residues" evidence="1">
    <location>
        <begin position="345"/>
        <end position="366"/>
    </location>
</feature>
<evidence type="ECO:0000313" key="3">
    <source>
        <dbReference type="EMBL" id="KAG5455296.1"/>
    </source>
</evidence>
<gene>
    <name evidence="3" type="ORF">CSKR_105151</name>
</gene>
<keyword evidence="2" id="KW-1133">Transmembrane helix</keyword>
<feature type="transmembrane region" description="Helical" evidence="2">
    <location>
        <begin position="376"/>
        <end position="403"/>
    </location>
</feature>
<dbReference type="OrthoDB" id="6264340at2759"/>
<feature type="region of interest" description="Disordered" evidence="1">
    <location>
        <begin position="339"/>
        <end position="366"/>
    </location>
</feature>
<sequence>MYIRSWDHNSSVHFLLLATGNVTPSLLALHSSSPTAQVSISWNSLASSASKVEQVIHLEHVTQSYGLAFLSFVDFNLTTKDGLRSSPTVDRSPGSFRPHYFDKGIWHLTKTPVGNSERISATYQASLASHTHNGSVQIKVLLRDDRKSLDLEITLDNFKTEYAHGQFGLEIVLSSNMSVVPGDDYVLTEKAVAGSGQVRTVYLNRRSNSALSPVDDTSQPAGYFESTCHALEIWRHSLTKSQNRRLNRTLVRYFYGERVHQQYAGLDSMPLVVERWSLANKKLPPIGLRLQRIIFHTSSNHEIWRGSFGFRTEIPQGSTLTIRTVPLTQSTQHVTTIARLDSPDHSSVTNPPSTENGENQSDATLIDQSGTPTLRWPLILLICMAAACFVAFCVIVVVMMMMMRRRKRMLKEKHGIFLPLDSSSQATVEIQL</sequence>
<keyword evidence="2" id="KW-0472">Membrane</keyword>
<evidence type="ECO:0000256" key="1">
    <source>
        <dbReference type="SAM" id="MobiDB-lite"/>
    </source>
</evidence>
<dbReference type="Proteomes" id="UP000286415">
    <property type="component" value="Unassembled WGS sequence"/>
</dbReference>
<dbReference type="EMBL" id="NIRI02000005">
    <property type="protein sequence ID" value="KAG5455296.1"/>
    <property type="molecule type" value="Genomic_DNA"/>
</dbReference>
<name>A0A8T1N3G4_CLOSI</name>